<gene>
    <name evidence="6" type="ORF">SAMN05216205_4936</name>
</gene>
<dbReference type="Pfam" id="PF06791">
    <property type="entry name" value="TMP_2"/>
    <property type="match status" value="1"/>
</dbReference>
<sequence length="1772" mass="185162">MGTIGELGLAVHSESAVQAAENLDRLVESGVRAEQAVNHLGETSEQAKARVLGLAKAALESSSYQETLNRAYEATAGASAAAAREQLNHSAAIRQSSKSVTESASAQEKLAASERKTTAATTDQTRELEKLLAQIDPTTAAYARLDKQQQQLAKFKAIMPANDFADYSAKIEQTRAGLSRLDEGMSKTGASAKQTSAALRTVPAQVTDIFTSIAGGQSIVMVALQQGGQLKDSFGGIGSAAKAVGGYVLGLVNPFTVAAAAAAALGYVYYDVEKQVSAFNKALFSGTASSGQTSSSLAAISKDAAAIGGSISEANDAVIALAGSGKLSQVQFKNLAEAAASIGEYSGKGAGEVAKSLSDIGDSATDAAQKISAQYGLLTYAQYEVIAALDEQGRKQEALDALSEALNQNAQERLAKYRASLSDLERDWNDVGTAISNAYSRIKGGLFPGIDEQIARTQKDLDEANKGNVGLFQNKKEMVEFYTDRLNFLQDEKAAKEDIARYDAENDRKDQERIAAQRDWKSEVKKYQSDAKNLEDEVTEAKRKGLAAGASQVEIEKTIASIRERSAKKNGTKSSAVDLTSFNDADNKLKALTASFQNSMRVLDASQKAGLITQQQYAEQKSALIQKEKTDVEAAYQGEISALESVRDKSSTTSAQRIQIDQKISDSKSKMVDALKKLDADQEVLSIEMRGRLDKDEAAIKAFAQTVQDSLNLAQQGLDNQLAGFGLSDKDRGRLQEDLKIRQDYQKQLEKLTRDYGNIVSPSSADKDKYDRETQILKGALDQRLAKQEDYYRKEDALRGDWSNGVSRSWRNYVDEANDAAGLTESAFTNAFTGIEDVFVDFVTNGKASFKDFADSVLADLARIVFKQQIMAPLLQSMFGSTPSGDGIGQASGQMFGGGTGSGFTDILSMGQKAVGLYQSGAGQAFISGFQSGTGIVGGIESGLSAGYASLSGAITGNTAAIGSLQSGYTGSAMSNWVAGQAGSGASAAGGAAAAGSAASTGVMGSGLSAMGAAGYGIGGALYGYQQSGVKGAVAGGLGAAAGAVAGQILIPVPVLGAAIGAFIGGTIGGSLFGGDWQTKDQGLSLGVESGDFAGQQYKYQKKKGGLFGKNKSRDRFSALSPEMQTALGNTYDATEGSVLSLFERINVQLNDGVLDGLNIAASKISTKDKTAEQIQEEIAKWFGGVADSMVSAVDAATGAGLGGFNFESLTTFVNNLYSVNDVLKNLNVGLFDLNVNGGYMAQSLSAMAGGLEALTTSASTYYDNFFTDTEKADDTLEAVRKQFEAINMTLPASRQGYRDIIEALDVTTEAGRAMFVTLTGMAGNAASAYSILEQRSDAAAAAVQAMSEKLIGVAGGAQSALQRAISAQQKATTEAYNARVTSLNDMVSTATENVSGLTSVGNDLGDALKALRGDSDDAVKMLRAQAQATLQSALATARSGGSLSGFTGLSDALDTVSSNNTDLYGSMEDFARDQGRTANVVAELNGINGKQLTTAEKSLKGLEDQIKQAKDSYDLQMAQYDQQLDFAQAQMDALNGIDSSIKSVVDAISAMNMAVISALAGMGGKGTTNSAATNGAYIDTIYTELLGRDADKAGKDYWLGQVSKGDITLGQLAQAIANAAKENKEKVKAGYATGGLISGPGSGTSDSIIARLSNGEYVMRADAVRMFGTGLLDQMNAGQIPAFATGGGVGELGPQLEVTVPSRIYSANQSSTGRGNDRGATAAEVQGLRRDIESNATYTTRLLKAVADGIDTLVNSGVQIIGTVDTKAVPA</sequence>
<dbReference type="InterPro" id="IPR006431">
    <property type="entry name" value="Phage_tape_meas_C"/>
</dbReference>
<evidence type="ECO:0000256" key="2">
    <source>
        <dbReference type="SAM" id="MobiDB-lite"/>
    </source>
</evidence>
<dbReference type="InterPro" id="IPR009628">
    <property type="entry name" value="Phage_tape_measure_N"/>
</dbReference>
<evidence type="ECO:0000313" key="6">
    <source>
        <dbReference type="EMBL" id="SED33286.1"/>
    </source>
</evidence>
<dbReference type="RefSeq" id="WP_167361803.1">
    <property type="nucleotide sequence ID" value="NZ_FNRV01000001.1"/>
</dbReference>
<feature type="compositionally biased region" description="Polar residues" evidence="2">
    <location>
        <begin position="93"/>
        <end position="106"/>
    </location>
</feature>
<name>A0ABY0YCH9_9PSED</name>
<comment type="caution">
    <text evidence="6">The sequence shown here is derived from an EMBL/GenBank/DDBJ whole genome shotgun (WGS) entry which is preliminary data.</text>
</comment>
<feature type="domain" description="DUF4214" evidence="5">
    <location>
        <begin position="1573"/>
        <end position="1627"/>
    </location>
</feature>
<keyword evidence="1" id="KW-0175">Coiled coil</keyword>
<organism evidence="6 7">
    <name type="scientific">Pseudomonas mohnii</name>
    <dbReference type="NCBI Taxonomy" id="395600"/>
    <lineage>
        <taxon>Bacteria</taxon>
        <taxon>Pseudomonadati</taxon>
        <taxon>Pseudomonadota</taxon>
        <taxon>Gammaproteobacteria</taxon>
        <taxon>Pseudomonadales</taxon>
        <taxon>Pseudomonadaceae</taxon>
        <taxon>Pseudomonas</taxon>
    </lineage>
</organism>
<feature type="coiled-coil region" evidence="1">
    <location>
        <begin position="1493"/>
        <end position="1538"/>
    </location>
</feature>
<evidence type="ECO:0000259" key="4">
    <source>
        <dbReference type="Pfam" id="PF09718"/>
    </source>
</evidence>
<dbReference type="InterPro" id="IPR025282">
    <property type="entry name" value="DUF4214"/>
</dbReference>
<evidence type="ECO:0000256" key="1">
    <source>
        <dbReference type="SAM" id="Coils"/>
    </source>
</evidence>
<feature type="domain" description="Bacteriophage tail tape measure N-terminal" evidence="3">
    <location>
        <begin position="184"/>
        <end position="386"/>
    </location>
</feature>
<dbReference type="Pfam" id="PF09718">
    <property type="entry name" value="Tape_meas_lam_C"/>
    <property type="match status" value="1"/>
</dbReference>
<proteinExistence type="predicted"/>
<dbReference type="NCBIfam" id="TIGR01541">
    <property type="entry name" value="tape_meas_lam_C"/>
    <property type="match status" value="1"/>
</dbReference>
<dbReference type="EMBL" id="FNRV01000001">
    <property type="protein sequence ID" value="SED33286.1"/>
    <property type="molecule type" value="Genomic_DNA"/>
</dbReference>
<evidence type="ECO:0000313" key="7">
    <source>
        <dbReference type="Proteomes" id="UP000199665"/>
    </source>
</evidence>
<dbReference type="Pfam" id="PF13946">
    <property type="entry name" value="DUF4214"/>
    <property type="match status" value="1"/>
</dbReference>
<reference evidence="6 7" key="1">
    <citation type="submission" date="2016-10" db="EMBL/GenBank/DDBJ databases">
        <authorList>
            <person name="Varghese N."/>
            <person name="Submissions S."/>
        </authorList>
    </citation>
    <scope>NUCLEOTIDE SEQUENCE [LARGE SCALE GENOMIC DNA]</scope>
    <source>
        <strain evidence="6 7">DSM 18327</strain>
    </source>
</reference>
<feature type="domain" description="Bacteriophage tail tape measure C-terminal" evidence="4">
    <location>
        <begin position="800"/>
        <end position="874"/>
    </location>
</feature>
<dbReference type="Proteomes" id="UP000199665">
    <property type="component" value="Unassembled WGS sequence"/>
</dbReference>
<feature type="region of interest" description="Disordered" evidence="2">
    <location>
        <begin position="93"/>
        <end position="124"/>
    </location>
</feature>
<evidence type="ECO:0000259" key="3">
    <source>
        <dbReference type="Pfam" id="PF06791"/>
    </source>
</evidence>
<protein>
    <submittedName>
        <fullName evidence="6">Phage tail tape measure protein, lambda family</fullName>
    </submittedName>
</protein>
<evidence type="ECO:0000259" key="5">
    <source>
        <dbReference type="Pfam" id="PF13946"/>
    </source>
</evidence>
<keyword evidence="7" id="KW-1185">Reference proteome</keyword>
<accession>A0ABY0YCH9</accession>
<feature type="coiled-coil region" evidence="1">
    <location>
        <begin position="472"/>
        <end position="544"/>
    </location>
</feature>